<keyword evidence="12" id="KW-1185">Reference proteome</keyword>
<dbReference type="PANTHER" id="PTHR31391">
    <property type="entry name" value="B3 DOMAIN-CONTAINING PROTEIN OS11G0197600-RELATED"/>
    <property type="match status" value="1"/>
</dbReference>
<organism evidence="11 12">
    <name type="scientific">Dovyalis caffra</name>
    <dbReference type="NCBI Taxonomy" id="77055"/>
    <lineage>
        <taxon>Eukaryota</taxon>
        <taxon>Viridiplantae</taxon>
        <taxon>Streptophyta</taxon>
        <taxon>Embryophyta</taxon>
        <taxon>Tracheophyta</taxon>
        <taxon>Spermatophyta</taxon>
        <taxon>Magnoliopsida</taxon>
        <taxon>eudicotyledons</taxon>
        <taxon>Gunneridae</taxon>
        <taxon>Pentapetalae</taxon>
        <taxon>rosids</taxon>
        <taxon>fabids</taxon>
        <taxon>Malpighiales</taxon>
        <taxon>Salicaceae</taxon>
        <taxon>Flacourtieae</taxon>
        <taxon>Dovyalis</taxon>
    </lineage>
</organism>
<evidence type="ECO:0000256" key="2">
    <source>
        <dbReference type="ARBA" id="ARBA00022837"/>
    </source>
</evidence>
<name>A0AAV1QWM2_9ROSI</name>
<gene>
    <name evidence="11" type="ORF">DCAF_LOCUS3523</name>
</gene>
<dbReference type="GO" id="GO:0005509">
    <property type="term" value="F:calcium ion binding"/>
    <property type="evidence" value="ECO:0007669"/>
    <property type="project" value="InterPro"/>
</dbReference>
<dbReference type="Gene3D" id="1.10.238.10">
    <property type="entry name" value="EF-hand"/>
    <property type="match status" value="1"/>
</dbReference>
<evidence type="ECO:0000256" key="4">
    <source>
        <dbReference type="ARBA" id="ARBA00023125"/>
    </source>
</evidence>
<dbReference type="Gene3D" id="2.40.330.10">
    <property type="entry name" value="DNA-binding pseudobarrel domain"/>
    <property type="match status" value="1"/>
</dbReference>
<comment type="caution">
    <text evidence="11">The sequence shown here is derived from an EMBL/GenBank/DDBJ whole genome shotgun (WGS) entry which is preliminary data.</text>
</comment>
<dbReference type="InterPro" id="IPR003340">
    <property type="entry name" value="B3_DNA-bd"/>
</dbReference>
<protein>
    <submittedName>
        <fullName evidence="11">Uncharacterized protein</fullName>
    </submittedName>
</protein>
<feature type="compositionally biased region" description="Basic residues" evidence="8">
    <location>
        <begin position="276"/>
        <end position="285"/>
    </location>
</feature>
<dbReference type="InterPro" id="IPR011992">
    <property type="entry name" value="EF-hand-dom_pair"/>
</dbReference>
<dbReference type="Proteomes" id="UP001314170">
    <property type="component" value="Unassembled WGS sequence"/>
</dbReference>
<proteinExistence type="predicted"/>
<dbReference type="GO" id="GO:0003677">
    <property type="term" value="F:DNA binding"/>
    <property type="evidence" value="ECO:0007669"/>
    <property type="project" value="UniProtKB-KW"/>
</dbReference>
<feature type="region of interest" description="Disordered" evidence="8">
    <location>
        <begin position="237"/>
        <end position="303"/>
    </location>
</feature>
<feature type="domain" description="EF-hand" evidence="9">
    <location>
        <begin position="18"/>
        <end position="53"/>
    </location>
</feature>
<dbReference type="Pfam" id="PF13499">
    <property type="entry name" value="EF-hand_7"/>
    <property type="match status" value="1"/>
</dbReference>
<dbReference type="InterPro" id="IPR018247">
    <property type="entry name" value="EF_Hand_1_Ca_BS"/>
</dbReference>
<dbReference type="Pfam" id="PF02362">
    <property type="entry name" value="B3"/>
    <property type="match status" value="1"/>
</dbReference>
<keyword evidence="5" id="KW-0804">Transcription</keyword>
<accession>A0AAV1QWM2</accession>
<feature type="region of interest" description="Disordered" evidence="8">
    <location>
        <begin position="133"/>
        <end position="165"/>
    </location>
</feature>
<reference evidence="11 12" key="1">
    <citation type="submission" date="2024-01" db="EMBL/GenBank/DDBJ databases">
        <authorList>
            <person name="Waweru B."/>
        </authorList>
    </citation>
    <scope>NUCLEOTIDE SEQUENCE [LARGE SCALE GENOMIC DNA]</scope>
</reference>
<dbReference type="PANTHER" id="PTHR31391:SF106">
    <property type="entry name" value="B3 DOMAIN-CONTAINING PROTEIN OS01G0723500"/>
    <property type="match status" value="1"/>
</dbReference>
<dbReference type="SUPFAM" id="SSF47473">
    <property type="entry name" value="EF-hand"/>
    <property type="match status" value="1"/>
</dbReference>
<dbReference type="InterPro" id="IPR002048">
    <property type="entry name" value="EF_hand_dom"/>
</dbReference>
<keyword evidence="3" id="KW-0805">Transcription regulation</keyword>
<dbReference type="InterPro" id="IPR044837">
    <property type="entry name" value="REM16-like"/>
</dbReference>
<keyword evidence="2" id="KW-0106">Calcium</keyword>
<evidence type="ECO:0000256" key="6">
    <source>
        <dbReference type="ARBA" id="ARBA00023242"/>
    </source>
</evidence>
<dbReference type="PROSITE" id="PS00018">
    <property type="entry name" value="EF_HAND_1"/>
    <property type="match status" value="1"/>
</dbReference>
<evidence type="ECO:0000313" key="11">
    <source>
        <dbReference type="EMBL" id="CAK7325831.1"/>
    </source>
</evidence>
<dbReference type="SMART" id="SM01019">
    <property type="entry name" value="B3"/>
    <property type="match status" value="1"/>
</dbReference>
<evidence type="ECO:0000256" key="7">
    <source>
        <dbReference type="SAM" id="Coils"/>
    </source>
</evidence>
<dbReference type="AlphaFoldDB" id="A0AAV1QWM2"/>
<dbReference type="SUPFAM" id="SSF101936">
    <property type="entry name" value="DNA-binding pseudobarrel domain"/>
    <property type="match status" value="1"/>
</dbReference>
<dbReference type="EMBL" id="CAWUPB010000850">
    <property type="protein sequence ID" value="CAK7325831.1"/>
    <property type="molecule type" value="Genomic_DNA"/>
</dbReference>
<evidence type="ECO:0000259" key="9">
    <source>
        <dbReference type="PROSITE" id="PS50222"/>
    </source>
</evidence>
<feature type="compositionally biased region" description="Basic and acidic residues" evidence="8">
    <location>
        <begin position="255"/>
        <end position="275"/>
    </location>
</feature>
<dbReference type="PROSITE" id="PS50863">
    <property type="entry name" value="B3"/>
    <property type="match status" value="1"/>
</dbReference>
<dbReference type="PROSITE" id="PS50222">
    <property type="entry name" value="EF_HAND_2"/>
    <property type="match status" value="1"/>
</dbReference>
<dbReference type="InterPro" id="IPR015300">
    <property type="entry name" value="DNA-bd_pseudobarrel_sf"/>
</dbReference>
<dbReference type="GO" id="GO:0005634">
    <property type="term" value="C:nucleus"/>
    <property type="evidence" value="ECO:0007669"/>
    <property type="project" value="UniProtKB-SubCell"/>
</dbReference>
<evidence type="ECO:0000256" key="1">
    <source>
        <dbReference type="ARBA" id="ARBA00004123"/>
    </source>
</evidence>
<evidence type="ECO:0000313" key="12">
    <source>
        <dbReference type="Proteomes" id="UP001314170"/>
    </source>
</evidence>
<evidence type="ECO:0000256" key="8">
    <source>
        <dbReference type="SAM" id="MobiDB-lite"/>
    </source>
</evidence>
<keyword evidence="7" id="KW-0175">Coiled coil</keyword>
<evidence type="ECO:0000256" key="5">
    <source>
        <dbReference type="ARBA" id="ARBA00023163"/>
    </source>
</evidence>
<keyword evidence="6" id="KW-0539">Nucleus</keyword>
<keyword evidence="4" id="KW-0238">DNA-binding</keyword>
<dbReference type="CDD" id="cd10017">
    <property type="entry name" value="B3_DNA"/>
    <property type="match status" value="1"/>
</dbReference>
<sequence>MDVLHKIAKAYYETATRENKDLGQLFFKSMDQDGDGQVSLHEFLSFMKNEGHIEMARRSFFEELNKNGSGKLDFMEANMYTGIKKFLDNYVLLETKRLDALKEKKAAKKKQKLEAEKQKLEAEKQKLLQDRTPIPVHGSQPMVVYNPRQGNEGGPSRSRLQRSHSQPDSQLCHFFKIIFPSTLIAKKLYPRMRPTRGEEINHAEKCSFHDEDEMKDEGSVESLDTHYCRAVKSRVFDENSRKRMSSKGHSPSSEKPLKTEHLEMTRIDGTSESRRGKLLKKHRISSPHGETKANKSKTKSELGENELLPESENIEFVPRGFARASEKSKRAIHAARMFKPKNPSFMVMLQRYTFYNHFLYVPLEFAQRHMIDAPRCIKLQVSDGREWPIQINRNQCRYLHISKGWYEFSKENNLKKGDVCVFELINKKKFVLKVEIFRESEANVPSD</sequence>
<evidence type="ECO:0000259" key="10">
    <source>
        <dbReference type="PROSITE" id="PS50863"/>
    </source>
</evidence>
<feature type="coiled-coil region" evidence="7">
    <location>
        <begin position="98"/>
        <end position="130"/>
    </location>
</feature>
<evidence type="ECO:0000256" key="3">
    <source>
        <dbReference type="ARBA" id="ARBA00023015"/>
    </source>
</evidence>
<feature type="domain" description="TF-B3" evidence="10">
    <location>
        <begin position="344"/>
        <end position="440"/>
    </location>
</feature>
<feature type="compositionally biased region" description="Basic and acidic residues" evidence="8">
    <location>
        <begin position="289"/>
        <end position="302"/>
    </location>
</feature>
<comment type="subcellular location">
    <subcellularLocation>
        <location evidence="1">Nucleus</location>
    </subcellularLocation>
</comment>